<organism evidence="5 6">
    <name type="scientific">Bosea robiniae</name>
    <dbReference type="NCBI Taxonomy" id="1036780"/>
    <lineage>
        <taxon>Bacteria</taxon>
        <taxon>Pseudomonadati</taxon>
        <taxon>Pseudomonadota</taxon>
        <taxon>Alphaproteobacteria</taxon>
        <taxon>Hyphomicrobiales</taxon>
        <taxon>Boseaceae</taxon>
        <taxon>Bosea</taxon>
    </lineage>
</organism>
<dbReference type="Proteomes" id="UP000199468">
    <property type="component" value="Unassembled WGS sequence"/>
</dbReference>
<dbReference type="InterPro" id="IPR029787">
    <property type="entry name" value="Nucleotide_cyclase"/>
</dbReference>
<dbReference type="Pfam" id="PF00990">
    <property type="entry name" value="GGDEF"/>
    <property type="match status" value="1"/>
</dbReference>
<feature type="transmembrane region" description="Helical" evidence="2">
    <location>
        <begin position="49"/>
        <end position="67"/>
    </location>
</feature>
<keyword evidence="2" id="KW-0812">Transmembrane</keyword>
<keyword evidence="2" id="KW-0472">Membrane</keyword>
<dbReference type="CDD" id="cd01948">
    <property type="entry name" value="EAL"/>
    <property type="match status" value="1"/>
</dbReference>
<dbReference type="RefSeq" id="WP_091855588.1">
    <property type="nucleotide sequence ID" value="NZ_FNBZ01000001.1"/>
</dbReference>
<dbReference type="PANTHER" id="PTHR44757">
    <property type="entry name" value="DIGUANYLATE CYCLASE DGCP"/>
    <property type="match status" value="1"/>
</dbReference>
<evidence type="ECO:0000256" key="2">
    <source>
        <dbReference type="SAM" id="Phobius"/>
    </source>
</evidence>
<gene>
    <name evidence="5" type="ORF">SAMN05421844_101381</name>
</gene>
<dbReference type="SMART" id="SM00267">
    <property type="entry name" value="GGDEF"/>
    <property type="match status" value="1"/>
</dbReference>
<protein>
    <submittedName>
        <fullName evidence="5">Diguanylate cyclase (GGDEF) domain-containing protein</fullName>
    </submittedName>
</protein>
<dbReference type="PROSITE" id="PS50883">
    <property type="entry name" value="EAL"/>
    <property type="match status" value="1"/>
</dbReference>
<reference evidence="5 6" key="1">
    <citation type="submission" date="2016-10" db="EMBL/GenBank/DDBJ databases">
        <authorList>
            <person name="Varghese N."/>
            <person name="Submissions S."/>
        </authorList>
    </citation>
    <scope>NUCLEOTIDE SEQUENCE [LARGE SCALE GENOMIC DNA]</scope>
    <source>
        <strain evidence="5 6">DSM 26672</strain>
    </source>
</reference>
<feature type="domain" description="GGDEF" evidence="4">
    <location>
        <begin position="233"/>
        <end position="363"/>
    </location>
</feature>
<dbReference type="SUPFAM" id="SSF141868">
    <property type="entry name" value="EAL domain-like"/>
    <property type="match status" value="1"/>
</dbReference>
<evidence type="ECO:0000259" key="3">
    <source>
        <dbReference type="PROSITE" id="PS50883"/>
    </source>
</evidence>
<evidence type="ECO:0000313" key="5">
    <source>
        <dbReference type="EMBL" id="SDF34327.1"/>
    </source>
</evidence>
<feature type="region of interest" description="Disordered" evidence="1">
    <location>
        <begin position="626"/>
        <end position="647"/>
    </location>
</feature>
<name>A0ABY0NG12_9HYPH</name>
<dbReference type="InterPro" id="IPR000160">
    <property type="entry name" value="GGDEF_dom"/>
</dbReference>
<feature type="transmembrane region" description="Helical" evidence="2">
    <location>
        <begin position="143"/>
        <end position="162"/>
    </location>
</feature>
<dbReference type="InterPro" id="IPR001633">
    <property type="entry name" value="EAL_dom"/>
</dbReference>
<dbReference type="InterPro" id="IPR035919">
    <property type="entry name" value="EAL_sf"/>
</dbReference>
<dbReference type="NCBIfam" id="TIGR00254">
    <property type="entry name" value="GGDEF"/>
    <property type="match status" value="1"/>
</dbReference>
<dbReference type="InterPro" id="IPR043128">
    <property type="entry name" value="Rev_trsase/Diguanyl_cyclase"/>
</dbReference>
<feature type="transmembrane region" description="Helical" evidence="2">
    <location>
        <begin position="88"/>
        <end position="112"/>
    </location>
</feature>
<dbReference type="SUPFAM" id="SSF55073">
    <property type="entry name" value="Nucleotide cyclase"/>
    <property type="match status" value="1"/>
</dbReference>
<dbReference type="Pfam" id="PF00563">
    <property type="entry name" value="EAL"/>
    <property type="match status" value="1"/>
</dbReference>
<evidence type="ECO:0000256" key="1">
    <source>
        <dbReference type="SAM" id="MobiDB-lite"/>
    </source>
</evidence>
<proteinExistence type="predicted"/>
<feature type="transmembrane region" description="Helical" evidence="2">
    <location>
        <begin position="168"/>
        <end position="193"/>
    </location>
</feature>
<dbReference type="Gene3D" id="3.30.70.270">
    <property type="match status" value="1"/>
</dbReference>
<feature type="transmembrane region" description="Helical" evidence="2">
    <location>
        <begin position="20"/>
        <end position="43"/>
    </location>
</feature>
<dbReference type="Gene3D" id="3.20.20.450">
    <property type="entry name" value="EAL domain"/>
    <property type="match status" value="1"/>
</dbReference>
<dbReference type="PANTHER" id="PTHR44757:SF2">
    <property type="entry name" value="BIOFILM ARCHITECTURE MAINTENANCE PROTEIN MBAA"/>
    <property type="match status" value="1"/>
</dbReference>
<dbReference type="EMBL" id="FNBZ01000001">
    <property type="protein sequence ID" value="SDF34327.1"/>
    <property type="molecule type" value="Genomic_DNA"/>
</dbReference>
<sequence>MIVDVHENDLAMKSELVAALYATPGTIFIGTVTVAAVMAASALLTGGDVVFHLMAAAMVAIGVFRYLSHRYYTGIHLATSTERQIGTLENLAMAGAWSTAALISAFGCYAILRYTYEPVAALAIAQTIGYLAGISGRNSSRPVITRVQVLAAATPFTFALLWTRDPAYLVIGLSVALTAVLTFSSAQVIHRIFLARLRTMRELEHLAVNDTITSLYNRRGFMREIRQMAASGRPVTLISIDIDRFKSINDSLGHDIGDALLQGFSETLLAELGVGDIAARTGGDEFMVATTRDAEGASALAARLVMMLASQRVIGGRHVTATASMGIAPAGCAASIDEALKCVDIALYRAKLDGRNRFVMYTDAIRNEHEDGVALETELRDAIRRGEFELHFQPIYNPRSGTATMAEALLRWQHPRRGMISPAVFIPLAERTGLITVLGSWVLGEAIRSALSWPRSVGVSVNVSARQFDHGHDIVGVVEALLRMSGIEPHRLTIEITESSLIDDPDHVVSRLVALRALGVRIALDDFGTGYSSLSYLAHLPIDTIKIDQAFTQELGTSRKADSLMNAIAQLAHDLKLRLIVEGVETQEQLTVIEKHAVHGIQGYIFAQPMTAEDLLPMIGDRVATGRMGSTRSRSGSRKPGRFSQVA</sequence>
<keyword evidence="6" id="KW-1185">Reference proteome</keyword>
<dbReference type="PROSITE" id="PS50887">
    <property type="entry name" value="GGDEF"/>
    <property type="match status" value="1"/>
</dbReference>
<comment type="caution">
    <text evidence="5">The sequence shown here is derived from an EMBL/GenBank/DDBJ whole genome shotgun (WGS) entry which is preliminary data.</text>
</comment>
<feature type="domain" description="EAL" evidence="3">
    <location>
        <begin position="372"/>
        <end position="623"/>
    </location>
</feature>
<accession>A0ABY0NG12</accession>
<dbReference type="InterPro" id="IPR052155">
    <property type="entry name" value="Biofilm_reg_signaling"/>
</dbReference>
<dbReference type="CDD" id="cd01949">
    <property type="entry name" value="GGDEF"/>
    <property type="match status" value="1"/>
</dbReference>
<keyword evidence="2" id="KW-1133">Transmembrane helix</keyword>
<evidence type="ECO:0000259" key="4">
    <source>
        <dbReference type="PROSITE" id="PS50887"/>
    </source>
</evidence>
<evidence type="ECO:0000313" key="6">
    <source>
        <dbReference type="Proteomes" id="UP000199468"/>
    </source>
</evidence>
<dbReference type="SMART" id="SM00052">
    <property type="entry name" value="EAL"/>
    <property type="match status" value="1"/>
</dbReference>